<organism evidence="20 21">
    <name type="scientific">Pasteurella testudinis DSM 23072</name>
    <dbReference type="NCBI Taxonomy" id="1122938"/>
    <lineage>
        <taxon>Bacteria</taxon>
        <taxon>Pseudomonadati</taxon>
        <taxon>Pseudomonadota</taxon>
        <taxon>Gammaproteobacteria</taxon>
        <taxon>Pasteurellales</taxon>
        <taxon>Pasteurellaceae</taxon>
        <taxon>Pasteurella</taxon>
    </lineage>
</organism>
<dbReference type="InterPro" id="IPR000115">
    <property type="entry name" value="PRibGlycinamide_synth"/>
</dbReference>
<proteinExistence type="inferred from homology"/>
<dbReference type="InterPro" id="IPR020559">
    <property type="entry name" value="PRibGlycinamide_synth_CS"/>
</dbReference>
<sequence>MNILIIGNGGREHALAWKVAQSPLADKVFVAPGNAGTALEAKVENVSIAATDLAALVEFAQKNEIGLTIVGPEAPLVIGVVDAFRAAGLKIFGPTQAAAQLEGSKAFTKDFLARQQIPTAEYQNFTEVEPALAYLREKGAPIVIKADGLAAGKGVIVAMTLAEAESAVQDMLAGNAFGDAGHRIVIEEFLDGEEASFIVMVDGKHVEPMATSQDHKRVGENDTGLNTGGMGAYSPAPVVTPEIHQRIMQEVIYPTVNGMAAEGNTYTGFLYAGLMIMPNGQPKVIEFNCRFGDPETQPIMMRLQSDLVELCLAACDGKLDQVRSEWCTQAALGIVLAAEGYPADYRKGDVISGIPSIGQTALAGQKVFLAGVEQKDNQLLTNGGRVLCVTALGDTVAAAQQQALQLAEQVQWQGRFYRRDIGYRAVAREQATK</sequence>
<evidence type="ECO:0000256" key="15">
    <source>
        <dbReference type="ARBA" id="ARBA00042864"/>
    </source>
</evidence>
<dbReference type="Gene3D" id="3.30.1490.20">
    <property type="entry name" value="ATP-grasp fold, A domain"/>
    <property type="match status" value="1"/>
</dbReference>
<evidence type="ECO:0000256" key="2">
    <source>
        <dbReference type="ARBA" id="ARBA00001946"/>
    </source>
</evidence>
<dbReference type="NCBIfam" id="TIGR00877">
    <property type="entry name" value="purD"/>
    <property type="match status" value="1"/>
</dbReference>
<keyword evidence="21" id="KW-1185">Reference proteome</keyword>
<dbReference type="RefSeq" id="WP_084257060.1">
    <property type="nucleotide sequence ID" value="NZ_FWWV01000017.1"/>
</dbReference>
<evidence type="ECO:0000256" key="16">
    <source>
        <dbReference type="ARBA" id="ARBA00079592"/>
    </source>
</evidence>
<comment type="similarity">
    <text evidence="13 17">Belongs to the GARS family.</text>
</comment>
<dbReference type="GO" id="GO:0006189">
    <property type="term" value="P:'de novo' IMP biosynthetic process"/>
    <property type="evidence" value="ECO:0007669"/>
    <property type="project" value="UniProtKB-UniRule"/>
</dbReference>
<comment type="catalytic activity">
    <reaction evidence="17">
        <text>5-phospho-beta-D-ribosylamine + glycine + ATP = N(1)-(5-phospho-beta-D-ribosyl)glycinamide + ADP + phosphate + H(+)</text>
        <dbReference type="Rhea" id="RHEA:17453"/>
        <dbReference type="ChEBI" id="CHEBI:15378"/>
        <dbReference type="ChEBI" id="CHEBI:30616"/>
        <dbReference type="ChEBI" id="CHEBI:43474"/>
        <dbReference type="ChEBI" id="CHEBI:57305"/>
        <dbReference type="ChEBI" id="CHEBI:58681"/>
        <dbReference type="ChEBI" id="CHEBI:143788"/>
        <dbReference type="ChEBI" id="CHEBI:456216"/>
        <dbReference type="EC" id="6.3.4.13"/>
    </reaction>
</comment>
<dbReference type="InterPro" id="IPR020562">
    <property type="entry name" value="PRibGlycinamide_synth_N"/>
</dbReference>
<dbReference type="GO" id="GO:0046872">
    <property type="term" value="F:metal ion binding"/>
    <property type="evidence" value="ECO:0007669"/>
    <property type="project" value="UniProtKB-KW"/>
</dbReference>
<keyword evidence="10 18" id="KW-0067">ATP-binding</keyword>
<dbReference type="SUPFAM" id="SSF52440">
    <property type="entry name" value="PreATP-grasp domain"/>
    <property type="match status" value="1"/>
</dbReference>
<evidence type="ECO:0000256" key="5">
    <source>
        <dbReference type="ARBA" id="ARBA00020605"/>
    </source>
</evidence>
<dbReference type="FunFam" id="3.30.470.20:FF:000031">
    <property type="entry name" value="Phosphoribosylamine--glycine ligase"/>
    <property type="match status" value="1"/>
</dbReference>
<feature type="domain" description="ATP-grasp" evidence="19">
    <location>
        <begin position="109"/>
        <end position="316"/>
    </location>
</feature>
<dbReference type="HAMAP" id="MF_00138">
    <property type="entry name" value="GARS"/>
    <property type="match status" value="1"/>
</dbReference>
<dbReference type="FunFam" id="3.30.1490.20:FF:000006">
    <property type="entry name" value="phosphoribosylamine--glycine ligase, chloroplastic-like"/>
    <property type="match status" value="1"/>
</dbReference>
<keyword evidence="11" id="KW-0460">Magnesium</keyword>
<dbReference type="SUPFAM" id="SSF51246">
    <property type="entry name" value="Rudiment single hybrid motif"/>
    <property type="match status" value="1"/>
</dbReference>
<evidence type="ECO:0000256" key="3">
    <source>
        <dbReference type="ARBA" id="ARBA00005174"/>
    </source>
</evidence>
<evidence type="ECO:0000259" key="19">
    <source>
        <dbReference type="PROSITE" id="PS50975"/>
    </source>
</evidence>
<protein>
    <recommendedName>
        <fullName evidence="5 17">Phosphoribosylamine--glycine ligase</fullName>
        <ecNumber evidence="4 17">6.3.4.13</ecNumber>
    </recommendedName>
    <alternativeName>
        <fullName evidence="16 17">GARS</fullName>
    </alternativeName>
    <alternativeName>
        <fullName evidence="14 17">Glycinamide ribonucleotide synthetase</fullName>
    </alternativeName>
    <alternativeName>
        <fullName evidence="15 17">Phosphoribosylglycinamide synthetase</fullName>
    </alternativeName>
</protein>
<dbReference type="Gene3D" id="3.30.470.20">
    <property type="entry name" value="ATP-grasp fold, B domain"/>
    <property type="match status" value="1"/>
</dbReference>
<evidence type="ECO:0000256" key="8">
    <source>
        <dbReference type="ARBA" id="ARBA00022741"/>
    </source>
</evidence>
<dbReference type="InterPro" id="IPR013815">
    <property type="entry name" value="ATP_grasp_subdomain_1"/>
</dbReference>
<evidence type="ECO:0000313" key="20">
    <source>
        <dbReference type="EMBL" id="SMB84938.1"/>
    </source>
</evidence>
<dbReference type="UniPathway" id="UPA00074">
    <property type="reaction ID" value="UER00125"/>
</dbReference>
<evidence type="ECO:0000256" key="4">
    <source>
        <dbReference type="ARBA" id="ARBA00013255"/>
    </source>
</evidence>
<keyword evidence="9 17" id="KW-0658">Purine biosynthesis</keyword>
<dbReference type="InterPro" id="IPR020561">
    <property type="entry name" value="PRibGlycinamid_synth_ATP-grasp"/>
</dbReference>
<keyword evidence="7" id="KW-0479">Metal-binding</keyword>
<evidence type="ECO:0000256" key="6">
    <source>
        <dbReference type="ARBA" id="ARBA00022598"/>
    </source>
</evidence>
<dbReference type="Pfam" id="PF01071">
    <property type="entry name" value="GARS_A"/>
    <property type="match status" value="1"/>
</dbReference>
<dbReference type="AlphaFoldDB" id="A0A1W1UUV3"/>
<dbReference type="SUPFAM" id="SSF56059">
    <property type="entry name" value="Glutathione synthetase ATP-binding domain-like"/>
    <property type="match status" value="1"/>
</dbReference>
<dbReference type="Gene3D" id="3.90.600.10">
    <property type="entry name" value="Phosphoribosylglycinamide synthetase, C-terminal domain"/>
    <property type="match status" value="1"/>
</dbReference>
<dbReference type="Pfam" id="PF02843">
    <property type="entry name" value="GARS_C"/>
    <property type="match status" value="1"/>
</dbReference>
<keyword evidence="12" id="KW-0464">Manganese</keyword>
<dbReference type="Gene3D" id="3.40.50.20">
    <property type="match status" value="1"/>
</dbReference>
<dbReference type="FunFam" id="3.40.50.20:FF:000006">
    <property type="entry name" value="Phosphoribosylamine--glycine ligase, chloroplastic"/>
    <property type="match status" value="1"/>
</dbReference>
<dbReference type="FunFam" id="3.90.600.10:FF:000001">
    <property type="entry name" value="Trifunctional purine biosynthetic protein adenosine-3"/>
    <property type="match status" value="1"/>
</dbReference>
<evidence type="ECO:0000256" key="10">
    <source>
        <dbReference type="ARBA" id="ARBA00022840"/>
    </source>
</evidence>
<evidence type="ECO:0000256" key="1">
    <source>
        <dbReference type="ARBA" id="ARBA00001936"/>
    </source>
</evidence>
<dbReference type="GO" id="GO:0004637">
    <property type="term" value="F:phosphoribosylamine-glycine ligase activity"/>
    <property type="evidence" value="ECO:0007669"/>
    <property type="project" value="UniProtKB-UniRule"/>
</dbReference>
<keyword evidence="8 18" id="KW-0547">Nucleotide-binding</keyword>
<evidence type="ECO:0000313" key="21">
    <source>
        <dbReference type="Proteomes" id="UP000192408"/>
    </source>
</evidence>
<evidence type="ECO:0000256" key="7">
    <source>
        <dbReference type="ARBA" id="ARBA00022723"/>
    </source>
</evidence>
<dbReference type="Pfam" id="PF02844">
    <property type="entry name" value="GARS_N"/>
    <property type="match status" value="1"/>
</dbReference>
<evidence type="ECO:0000256" key="18">
    <source>
        <dbReference type="PROSITE-ProRule" id="PRU00409"/>
    </source>
</evidence>
<dbReference type="STRING" id="1122938.SAMN05660772_02385"/>
<dbReference type="GO" id="GO:0005524">
    <property type="term" value="F:ATP binding"/>
    <property type="evidence" value="ECO:0007669"/>
    <property type="project" value="UniProtKB-UniRule"/>
</dbReference>
<dbReference type="InterPro" id="IPR011054">
    <property type="entry name" value="Rudment_hybrid_motif"/>
</dbReference>
<dbReference type="SMART" id="SM01210">
    <property type="entry name" value="GARS_C"/>
    <property type="match status" value="1"/>
</dbReference>
<accession>A0A1W1UUV3</accession>
<dbReference type="InterPro" id="IPR037123">
    <property type="entry name" value="PRibGlycinamide_synth_C_sf"/>
</dbReference>
<dbReference type="InterPro" id="IPR011761">
    <property type="entry name" value="ATP-grasp"/>
</dbReference>
<evidence type="ECO:0000256" key="17">
    <source>
        <dbReference type="HAMAP-Rule" id="MF_00138"/>
    </source>
</evidence>
<evidence type="ECO:0000256" key="11">
    <source>
        <dbReference type="ARBA" id="ARBA00022842"/>
    </source>
</evidence>
<dbReference type="InterPro" id="IPR020560">
    <property type="entry name" value="PRibGlycinamide_synth_C-dom"/>
</dbReference>
<dbReference type="SMART" id="SM01209">
    <property type="entry name" value="GARS_A"/>
    <property type="match status" value="1"/>
</dbReference>
<evidence type="ECO:0000256" key="13">
    <source>
        <dbReference type="ARBA" id="ARBA00038345"/>
    </source>
</evidence>
<dbReference type="PROSITE" id="PS50975">
    <property type="entry name" value="ATP_GRASP"/>
    <property type="match status" value="1"/>
</dbReference>
<name>A0A1W1UUV3_9PAST</name>
<reference evidence="21" key="1">
    <citation type="submission" date="2017-04" db="EMBL/GenBank/DDBJ databases">
        <authorList>
            <person name="Varghese N."/>
            <person name="Submissions S."/>
        </authorList>
    </citation>
    <scope>NUCLEOTIDE SEQUENCE [LARGE SCALE GENOMIC DNA]</scope>
    <source>
        <strain evidence="21">DSM 23072</strain>
    </source>
</reference>
<comment type="cofactor">
    <cofactor evidence="2">
        <name>Mg(2+)</name>
        <dbReference type="ChEBI" id="CHEBI:18420"/>
    </cofactor>
</comment>
<gene>
    <name evidence="17" type="primary">purD</name>
    <name evidence="20" type="ORF">SAMN05660772_02385</name>
</gene>
<dbReference type="EC" id="6.3.4.13" evidence="4 17"/>
<evidence type="ECO:0000256" key="14">
    <source>
        <dbReference type="ARBA" id="ARBA00042242"/>
    </source>
</evidence>
<comment type="cofactor">
    <cofactor evidence="1">
        <name>Mn(2+)</name>
        <dbReference type="ChEBI" id="CHEBI:29035"/>
    </cofactor>
</comment>
<evidence type="ECO:0000256" key="9">
    <source>
        <dbReference type="ARBA" id="ARBA00022755"/>
    </source>
</evidence>
<keyword evidence="6 17" id="KW-0436">Ligase</keyword>
<dbReference type="EMBL" id="FWWV01000017">
    <property type="protein sequence ID" value="SMB84938.1"/>
    <property type="molecule type" value="Genomic_DNA"/>
</dbReference>
<dbReference type="PROSITE" id="PS00184">
    <property type="entry name" value="GARS"/>
    <property type="match status" value="1"/>
</dbReference>
<dbReference type="GO" id="GO:0009113">
    <property type="term" value="P:purine nucleobase biosynthetic process"/>
    <property type="evidence" value="ECO:0007669"/>
    <property type="project" value="InterPro"/>
</dbReference>
<dbReference type="Proteomes" id="UP000192408">
    <property type="component" value="Unassembled WGS sequence"/>
</dbReference>
<dbReference type="PANTHER" id="PTHR43472:SF1">
    <property type="entry name" value="PHOSPHORIBOSYLAMINE--GLYCINE LIGASE, CHLOROPLASTIC"/>
    <property type="match status" value="1"/>
</dbReference>
<evidence type="ECO:0000256" key="12">
    <source>
        <dbReference type="ARBA" id="ARBA00023211"/>
    </source>
</evidence>
<dbReference type="PANTHER" id="PTHR43472">
    <property type="entry name" value="PHOSPHORIBOSYLAMINE--GLYCINE LIGASE"/>
    <property type="match status" value="1"/>
</dbReference>
<comment type="pathway">
    <text evidence="3 17">Purine metabolism; IMP biosynthesis via de novo pathway; N(1)-(5-phospho-D-ribosyl)glycinamide from 5-phospho-alpha-D-ribose 1-diphosphate: step 2/2.</text>
</comment>
<dbReference type="InterPro" id="IPR016185">
    <property type="entry name" value="PreATP-grasp_dom_sf"/>
</dbReference>